<reference evidence="2" key="2">
    <citation type="submission" date="2019-10" db="EMBL/GenBank/DDBJ databases">
        <title>Conservation and host-specific expression of non-tandemly repeated heterogenous ribosome RNA gene in arbuscular mycorrhizal fungi.</title>
        <authorList>
            <person name="Maeda T."/>
            <person name="Kobayashi Y."/>
            <person name="Nakagawa T."/>
            <person name="Ezawa T."/>
            <person name="Yamaguchi K."/>
            <person name="Bino T."/>
            <person name="Nishimoto Y."/>
            <person name="Shigenobu S."/>
            <person name="Kawaguchi M."/>
        </authorList>
    </citation>
    <scope>NUCLEOTIDE SEQUENCE</scope>
    <source>
        <strain evidence="2">HR1</strain>
    </source>
</reference>
<dbReference type="EMBL" id="BLAL01000241">
    <property type="protein sequence ID" value="GES95232.1"/>
    <property type="molecule type" value="Genomic_DNA"/>
</dbReference>
<sequence>MTAISNTAFDIQVNSFVCVNIPYIKYFKLCSYENWSLHYYVSMLIKNYKFAEKKEAHRSFYKVLHNIKNDLSISQDVRDIAQNLIKNSKADIKNVNSLWEKAIKEKKILPPPVPVLPSSFTG</sequence>
<dbReference type="AlphaFoldDB" id="A0A2Z6QJL5"/>
<keyword evidence="3" id="KW-1185">Reference proteome</keyword>
<dbReference type="EMBL" id="BEXD01000618">
    <property type="protein sequence ID" value="GBB88922.1"/>
    <property type="molecule type" value="Genomic_DNA"/>
</dbReference>
<dbReference type="Proteomes" id="UP000247702">
    <property type="component" value="Unassembled WGS sequence"/>
</dbReference>
<reference evidence="1 3" key="1">
    <citation type="submission" date="2017-11" db="EMBL/GenBank/DDBJ databases">
        <title>The genome of Rhizophagus clarus HR1 reveals common genetic basis of auxotrophy among arbuscular mycorrhizal fungi.</title>
        <authorList>
            <person name="Kobayashi Y."/>
        </authorList>
    </citation>
    <scope>NUCLEOTIDE SEQUENCE [LARGE SCALE GENOMIC DNA]</scope>
    <source>
        <strain evidence="1 3">HR1</strain>
    </source>
</reference>
<evidence type="ECO:0000313" key="2">
    <source>
        <dbReference type="EMBL" id="GES95232.1"/>
    </source>
</evidence>
<proteinExistence type="predicted"/>
<name>A0A2Z6QJL5_9GLOM</name>
<protein>
    <submittedName>
        <fullName evidence="1">Uncharacterized protein</fullName>
    </submittedName>
</protein>
<evidence type="ECO:0000313" key="3">
    <source>
        <dbReference type="Proteomes" id="UP000247702"/>
    </source>
</evidence>
<evidence type="ECO:0000313" key="1">
    <source>
        <dbReference type="EMBL" id="GBB88922.1"/>
    </source>
</evidence>
<accession>A0A2Z6QJL5</accession>
<organism evidence="1 3">
    <name type="scientific">Rhizophagus clarus</name>
    <dbReference type="NCBI Taxonomy" id="94130"/>
    <lineage>
        <taxon>Eukaryota</taxon>
        <taxon>Fungi</taxon>
        <taxon>Fungi incertae sedis</taxon>
        <taxon>Mucoromycota</taxon>
        <taxon>Glomeromycotina</taxon>
        <taxon>Glomeromycetes</taxon>
        <taxon>Glomerales</taxon>
        <taxon>Glomeraceae</taxon>
        <taxon>Rhizophagus</taxon>
    </lineage>
</organism>
<dbReference type="OrthoDB" id="2434387at2759"/>
<gene>
    <name evidence="2" type="ORF">RCL2_002191100</name>
    <name evidence="1" type="ORF">RclHR1_15540001</name>
</gene>
<comment type="caution">
    <text evidence="1">The sequence shown here is derived from an EMBL/GenBank/DDBJ whole genome shotgun (WGS) entry which is preliminary data.</text>
</comment>
<dbReference type="Proteomes" id="UP000615446">
    <property type="component" value="Unassembled WGS sequence"/>
</dbReference>